<protein>
    <submittedName>
        <fullName evidence="1">Uncharacterized protein</fullName>
    </submittedName>
</protein>
<keyword evidence="2" id="KW-1185">Reference proteome</keyword>
<evidence type="ECO:0000313" key="2">
    <source>
        <dbReference type="Proteomes" id="UP000281553"/>
    </source>
</evidence>
<organism evidence="1 2">
    <name type="scientific">Dibothriocephalus latus</name>
    <name type="common">Fish tapeworm</name>
    <name type="synonym">Diphyllobothrium latum</name>
    <dbReference type="NCBI Taxonomy" id="60516"/>
    <lineage>
        <taxon>Eukaryota</taxon>
        <taxon>Metazoa</taxon>
        <taxon>Spiralia</taxon>
        <taxon>Lophotrochozoa</taxon>
        <taxon>Platyhelminthes</taxon>
        <taxon>Cestoda</taxon>
        <taxon>Eucestoda</taxon>
        <taxon>Diphyllobothriidea</taxon>
        <taxon>Diphyllobothriidae</taxon>
        <taxon>Dibothriocephalus</taxon>
    </lineage>
</organism>
<dbReference type="EMBL" id="UYRU01093513">
    <property type="protein sequence ID" value="VDN38605.1"/>
    <property type="molecule type" value="Genomic_DNA"/>
</dbReference>
<gene>
    <name evidence="1" type="ORF">DILT_LOCUS17640</name>
</gene>
<dbReference type="AlphaFoldDB" id="A0A3P7N7W3"/>
<accession>A0A3P7N7W3</accession>
<sequence length="71" mass="8270">MKMDPACLGQVKINELLRFYSLPLILKQDLGMLPQRFMHLVNISVSNTVYHAGEFGFRFTGVKTLRKKWLE</sequence>
<dbReference type="Proteomes" id="UP000281553">
    <property type="component" value="Unassembled WGS sequence"/>
</dbReference>
<evidence type="ECO:0000313" key="1">
    <source>
        <dbReference type="EMBL" id="VDN38605.1"/>
    </source>
</evidence>
<name>A0A3P7N7W3_DIBLA</name>
<reference evidence="1 2" key="1">
    <citation type="submission" date="2018-11" db="EMBL/GenBank/DDBJ databases">
        <authorList>
            <consortium name="Pathogen Informatics"/>
        </authorList>
    </citation>
    <scope>NUCLEOTIDE SEQUENCE [LARGE SCALE GENOMIC DNA]</scope>
</reference>
<proteinExistence type="predicted"/>